<name>A0A9W6RHY9_9ACTN</name>
<comment type="caution">
    <text evidence="1">The sequence shown here is derived from an EMBL/GenBank/DDBJ whole genome shotgun (WGS) entry which is preliminary data.</text>
</comment>
<evidence type="ECO:0000313" key="2">
    <source>
        <dbReference type="Proteomes" id="UP001165135"/>
    </source>
</evidence>
<dbReference type="RefSeq" id="WP_285619932.1">
    <property type="nucleotide sequence ID" value="NZ_BSTJ01000002.1"/>
</dbReference>
<protein>
    <submittedName>
        <fullName evidence="1">Uncharacterized protein</fullName>
    </submittedName>
</protein>
<dbReference type="EMBL" id="BSTJ01000002">
    <property type="protein sequence ID" value="GLY74215.1"/>
    <property type="molecule type" value="Genomic_DNA"/>
</dbReference>
<accession>A0A9W6RHY9</accession>
<evidence type="ECO:0000313" key="1">
    <source>
        <dbReference type="EMBL" id="GLY74215.1"/>
    </source>
</evidence>
<dbReference type="Proteomes" id="UP001165135">
    <property type="component" value="Unassembled WGS sequence"/>
</dbReference>
<organism evidence="1 2">
    <name type="scientific">Actinoallomurus iriomotensis</name>
    <dbReference type="NCBI Taxonomy" id="478107"/>
    <lineage>
        <taxon>Bacteria</taxon>
        <taxon>Bacillati</taxon>
        <taxon>Actinomycetota</taxon>
        <taxon>Actinomycetes</taxon>
        <taxon>Streptosporangiales</taxon>
        <taxon>Thermomonosporaceae</taxon>
        <taxon>Actinoallomurus</taxon>
    </lineage>
</organism>
<dbReference type="AlphaFoldDB" id="A0A9W6RHY9"/>
<gene>
    <name evidence="1" type="ORF">Airi01_024820</name>
</gene>
<sequence>MPASSYPEELARLIAVLDWAVEIQPEADRIVRICAADPNDVPARLARGATRLAYAFVRMAGQLEEPVGIPELDEYRTRALGLIRYHVFMLHGSLDLAFNSTLRDRRTDPRAAAHGLDQPGADLRDLCLEVRAAQHRYAHPG</sequence>
<proteinExistence type="predicted"/>
<reference evidence="1" key="1">
    <citation type="submission" date="2023-03" db="EMBL/GenBank/DDBJ databases">
        <title>Actinoallomurus iriomotensis NBRC 103681.</title>
        <authorList>
            <person name="Ichikawa N."/>
            <person name="Sato H."/>
            <person name="Tonouchi N."/>
        </authorList>
    </citation>
    <scope>NUCLEOTIDE SEQUENCE</scope>
    <source>
        <strain evidence="1">NBRC 103681</strain>
    </source>
</reference>